<dbReference type="Pfam" id="PF01061">
    <property type="entry name" value="ABC2_membrane"/>
    <property type="match status" value="1"/>
</dbReference>
<dbReference type="Pfam" id="PF00005">
    <property type="entry name" value="ABC_tran"/>
    <property type="match status" value="1"/>
</dbReference>
<feature type="transmembrane region" description="Helical" evidence="9">
    <location>
        <begin position="716"/>
        <end position="737"/>
    </location>
</feature>
<evidence type="ECO:0000256" key="9">
    <source>
        <dbReference type="SAM" id="Phobius"/>
    </source>
</evidence>
<dbReference type="SUPFAM" id="SSF52540">
    <property type="entry name" value="P-loop containing nucleoside triphosphate hydrolases"/>
    <property type="match status" value="1"/>
</dbReference>
<dbReference type="GO" id="GO:0016887">
    <property type="term" value="F:ATP hydrolysis activity"/>
    <property type="evidence" value="ECO:0007669"/>
    <property type="project" value="InterPro"/>
</dbReference>
<reference evidence="11" key="1">
    <citation type="submission" date="2019-07" db="EMBL/GenBank/DDBJ databases">
        <authorList>
            <person name="Dittberner H."/>
        </authorList>
    </citation>
    <scope>NUCLEOTIDE SEQUENCE [LARGE SCALE GENOMIC DNA]</scope>
</reference>
<sequence length="743" mass="82485">MARIVAANDTPPYHSTELNSISSVSDSTFGQLLKNVSDVRKMAIGDETPVHESLNQDYDNHMRTVPFVLTFDNLTYNVSVRRKLEFRNLIPRRKTEDLELALTGGPKTKTLLNNISGETRDGEIMAVLGASGSGKSTLIDALANRIAKGSLKGTVNLNGETLQSRMLKVISAYVMQDDLLFPMLTVEETLMFAADFRLPRSLPKSKKKLRVQALIDQLGIRNAAKTIIGDEGHRGISGGERRRVSIGIDIIHDPILLFLDEPTSGLDSTSAFMVVKVLKRIAQSGSIVIMSIHQPSHRVIGLLDRLIFLSRGHTVYSGSPASLPRFFSEFGSPIPENENRTEFALDLIRELEGSAGGTRGLIEFNKKWQEMKKQSNHQQSLTPPASPYPNLTLKEAIAASISRGKLVSGGESAVIPHGGGNTTTTLAVPAFANPFWIEIKTLSQRSMLNSRRQPELFGIKFASVVITGFILATVFWRLDNSPKGVQERLGFFAFAMSTMFYTCAEALPVFLQERYIFMRETAYNAYRRSSYVLSHAIVSFPSLIFLSIAFAATTFWAVGLDGGPMGFLFYCLIILASFWSGSSFVTFLSGIVPNVLIGYTITVAILAYFLLFSGFFINRNRIPDYWIWFHYLSLVKYPFEAVLQNEFSDATKCFVRGVQIFDNTPLGELPEGMKLKLLDTVSKSLGMTISSSTCLTTGSDILTHQGVTQLSKWHCLLITIASGFFFRVLFYFCLLLGSKNKRR</sequence>
<name>A0A565BM86_9BRAS</name>
<feature type="transmembrane region" description="Helical" evidence="9">
    <location>
        <begin position="532"/>
        <end position="555"/>
    </location>
</feature>
<evidence type="ECO:0000256" key="5">
    <source>
        <dbReference type="ARBA" id="ARBA00022741"/>
    </source>
</evidence>
<keyword evidence="8 9" id="KW-0472">Membrane</keyword>
<dbReference type="PANTHER" id="PTHR48041">
    <property type="entry name" value="ABC TRANSPORTER G FAMILY MEMBER 28"/>
    <property type="match status" value="1"/>
</dbReference>
<keyword evidence="12" id="KW-1185">Reference proteome</keyword>
<dbReference type="PANTHER" id="PTHR48041:SF12">
    <property type="entry name" value="ABC TRANSPORTER G FAMILY MEMBER 1"/>
    <property type="match status" value="1"/>
</dbReference>
<dbReference type="PROSITE" id="PS50893">
    <property type="entry name" value="ABC_TRANSPORTER_2"/>
    <property type="match status" value="1"/>
</dbReference>
<dbReference type="SMART" id="SM00382">
    <property type="entry name" value="AAA"/>
    <property type="match status" value="1"/>
</dbReference>
<dbReference type="Proteomes" id="UP000489600">
    <property type="component" value="Unassembled WGS sequence"/>
</dbReference>
<feature type="transmembrane region" description="Helical" evidence="9">
    <location>
        <begin position="567"/>
        <end position="588"/>
    </location>
</feature>
<dbReference type="InterPro" id="IPR027417">
    <property type="entry name" value="P-loop_NTPase"/>
</dbReference>
<evidence type="ECO:0000313" key="11">
    <source>
        <dbReference type="EMBL" id="VVB02696.1"/>
    </source>
</evidence>
<evidence type="ECO:0000256" key="2">
    <source>
        <dbReference type="ARBA" id="ARBA00005814"/>
    </source>
</evidence>
<evidence type="ECO:0000259" key="10">
    <source>
        <dbReference type="PROSITE" id="PS50893"/>
    </source>
</evidence>
<evidence type="ECO:0000256" key="7">
    <source>
        <dbReference type="ARBA" id="ARBA00022989"/>
    </source>
</evidence>
<dbReference type="GO" id="GO:0140359">
    <property type="term" value="F:ABC-type transporter activity"/>
    <property type="evidence" value="ECO:0007669"/>
    <property type="project" value="InterPro"/>
</dbReference>
<dbReference type="InterPro" id="IPR003593">
    <property type="entry name" value="AAA+_ATPase"/>
</dbReference>
<comment type="subcellular location">
    <subcellularLocation>
        <location evidence="1">Membrane</location>
        <topology evidence="1">Multi-pass membrane protein</topology>
    </subcellularLocation>
</comment>
<dbReference type="InterPro" id="IPR013525">
    <property type="entry name" value="ABC2_TM"/>
</dbReference>
<keyword evidence="3" id="KW-0813">Transport</keyword>
<keyword evidence="6" id="KW-0067">ATP-binding</keyword>
<dbReference type="FunFam" id="3.40.50.300:FF:000530">
    <property type="entry name" value="ABC transporter G family member 6"/>
    <property type="match status" value="1"/>
</dbReference>
<accession>A0A565BM86</accession>
<dbReference type="InterPro" id="IPR050352">
    <property type="entry name" value="ABCG_transporters"/>
</dbReference>
<evidence type="ECO:0000256" key="6">
    <source>
        <dbReference type="ARBA" id="ARBA00022840"/>
    </source>
</evidence>
<feature type="transmembrane region" description="Helical" evidence="9">
    <location>
        <begin position="457"/>
        <end position="478"/>
    </location>
</feature>
<organism evidence="11 12">
    <name type="scientific">Arabis nemorensis</name>
    <dbReference type="NCBI Taxonomy" id="586526"/>
    <lineage>
        <taxon>Eukaryota</taxon>
        <taxon>Viridiplantae</taxon>
        <taxon>Streptophyta</taxon>
        <taxon>Embryophyta</taxon>
        <taxon>Tracheophyta</taxon>
        <taxon>Spermatophyta</taxon>
        <taxon>Magnoliopsida</taxon>
        <taxon>eudicotyledons</taxon>
        <taxon>Gunneridae</taxon>
        <taxon>Pentapetalae</taxon>
        <taxon>rosids</taxon>
        <taxon>malvids</taxon>
        <taxon>Brassicales</taxon>
        <taxon>Brassicaceae</taxon>
        <taxon>Arabideae</taxon>
        <taxon>Arabis</taxon>
    </lineage>
</organism>
<evidence type="ECO:0000256" key="8">
    <source>
        <dbReference type="ARBA" id="ARBA00023136"/>
    </source>
</evidence>
<dbReference type="Gene3D" id="3.40.50.300">
    <property type="entry name" value="P-loop containing nucleotide triphosphate hydrolases"/>
    <property type="match status" value="1"/>
</dbReference>
<dbReference type="InterPro" id="IPR017871">
    <property type="entry name" value="ABC_transporter-like_CS"/>
</dbReference>
<dbReference type="GO" id="GO:0005524">
    <property type="term" value="F:ATP binding"/>
    <property type="evidence" value="ECO:0007669"/>
    <property type="project" value="UniProtKB-KW"/>
</dbReference>
<protein>
    <recommendedName>
        <fullName evidence="10">ABC transporter domain-containing protein</fullName>
    </recommendedName>
</protein>
<dbReference type="PROSITE" id="PS00211">
    <property type="entry name" value="ABC_TRANSPORTER_1"/>
    <property type="match status" value="1"/>
</dbReference>
<feature type="transmembrane region" description="Helical" evidence="9">
    <location>
        <begin position="490"/>
        <end position="511"/>
    </location>
</feature>
<keyword evidence="4 9" id="KW-0812">Transmembrane</keyword>
<keyword evidence="7 9" id="KW-1133">Transmembrane helix</keyword>
<keyword evidence="5" id="KW-0547">Nucleotide-binding</keyword>
<evidence type="ECO:0000256" key="3">
    <source>
        <dbReference type="ARBA" id="ARBA00022448"/>
    </source>
</evidence>
<dbReference type="OrthoDB" id="66620at2759"/>
<evidence type="ECO:0000256" key="4">
    <source>
        <dbReference type="ARBA" id="ARBA00022692"/>
    </source>
</evidence>
<feature type="domain" description="ABC transporter" evidence="10">
    <location>
        <begin position="93"/>
        <end position="336"/>
    </location>
</feature>
<evidence type="ECO:0000256" key="1">
    <source>
        <dbReference type="ARBA" id="ARBA00004141"/>
    </source>
</evidence>
<evidence type="ECO:0000313" key="12">
    <source>
        <dbReference type="Proteomes" id="UP000489600"/>
    </source>
</evidence>
<dbReference type="EMBL" id="CABITT030000004">
    <property type="protein sequence ID" value="VVB02696.1"/>
    <property type="molecule type" value="Genomic_DNA"/>
</dbReference>
<proteinExistence type="inferred from homology"/>
<dbReference type="GO" id="GO:0016020">
    <property type="term" value="C:membrane"/>
    <property type="evidence" value="ECO:0007669"/>
    <property type="project" value="UniProtKB-SubCell"/>
</dbReference>
<comment type="similarity">
    <text evidence="2">Belongs to the ABC transporter superfamily. ABCG family. Eye pigment precursor importer (TC 3.A.1.204) subfamily.</text>
</comment>
<comment type="caution">
    <text evidence="11">The sequence shown here is derived from an EMBL/GenBank/DDBJ whole genome shotgun (WGS) entry which is preliminary data.</text>
</comment>
<gene>
    <name evidence="11" type="ORF">ANE_LOCUS13140</name>
</gene>
<dbReference type="AlphaFoldDB" id="A0A565BM86"/>
<dbReference type="InterPro" id="IPR003439">
    <property type="entry name" value="ABC_transporter-like_ATP-bd"/>
</dbReference>
<feature type="transmembrane region" description="Helical" evidence="9">
    <location>
        <begin position="595"/>
        <end position="617"/>
    </location>
</feature>